<sequence length="60" mass="6916">MFMNARRAAPASQRRVTCSEYRPPLSAAHVPFVVQRLKVTFVNFAECDRQNFQTLPFAEN</sequence>
<evidence type="ECO:0000313" key="1">
    <source>
        <dbReference type="EMBL" id="VTZ60793.1"/>
    </source>
</evidence>
<protein>
    <submittedName>
        <fullName evidence="1">Uncharacterized protein</fullName>
    </submittedName>
</protein>
<dbReference type="AlphaFoldDB" id="A0A508WYK8"/>
<proteinExistence type="predicted"/>
<reference evidence="1" key="1">
    <citation type="submission" date="2019-06" db="EMBL/GenBank/DDBJ databases">
        <authorList>
            <person name="Le Quere A."/>
            <person name="Colella S."/>
        </authorList>
    </citation>
    <scope>NUCLEOTIDE SEQUENCE</scope>
    <source>
        <strain evidence="1">EmedicaeMD41</strain>
    </source>
</reference>
<dbReference type="Proteomes" id="UP000507954">
    <property type="component" value="Unassembled WGS sequence"/>
</dbReference>
<gene>
    <name evidence="1" type="ORF">EMEDMD4_20035</name>
</gene>
<accession>A0A508WYK8</accession>
<organism evidence="1">
    <name type="scientific">Sinorhizobium medicae</name>
    <dbReference type="NCBI Taxonomy" id="110321"/>
    <lineage>
        <taxon>Bacteria</taxon>
        <taxon>Pseudomonadati</taxon>
        <taxon>Pseudomonadota</taxon>
        <taxon>Alphaproteobacteria</taxon>
        <taxon>Hyphomicrobiales</taxon>
        <taxon>Rhizobiaceae</taxon>
        <taxon>Sinorhizobium/Ensifer group</taxon>
        <taxon>Sinorhizobium</taxon>
    </lineage>
</organism>
<dbReference type="EMBL" id="CABFNB010000084">
    <property type="protein sequence ID" value="VTZ60793.1"/>
    <property type="molecule type" value="Genomic_DNA"/>
</dbReference>
<name>A0A508WYK8_9HYPH</name>